<proteinExistence type="predicted"/>
<dbReference type="AlphaFoldDB" id="A0AA40D4Y6"/>
<reference evidence="2" key="1">
    <citation type="submission" date="2023-06" db="EMBL/GenBank/DDBJ databases">
        <title>Genome-scale phylogeny and comparative genomics of the fungal order Sordariales.</title>
        <authorList>
            <consortium name="Lawrence Berkeley National Laboratory"/>
            <person name="Hensen N."/>
            <person name="Bonometti L."/>
            <person name="Westerberg I."/>
            <person name="Brannstrom I.O."/>
            <person name="Guillou S."/>
            <person name="Cros-Aarteil S."/>
            <person name="Calhoun S."/>
            <person name="Haridas S."/>
            <person name="Kuo A."/>
            <person name="Mondo S."/>
            <person name="Pangilinan J."/>
            <person name="Riley R."/>
            <person name="Labutti K."/>
            <person name="Andreopoulos B."/>
            <person name="Lipzen A."/>
            <person name="Chen C."/>
            <person name="Yanf M."/>
            <person name="Daum C."/>
            <person name="Ng V."/>
            <person name="Clum A."/>
            <person name="Steindorff A."/>
            <person name="Ohm R."/>
            <person name="Martin F."/>
            <person name="Silar P."/>
            <person name="Natvig D."/>
            <person name="Lalanne C."/>
            <person name="Gautier V."/>
            <person name="Ament-Velasquez S.L."/>
            <person name="Kruys A."/>
            <person name="Hutchinson M.I."/>
            <person name="Powell A.J."/>
            <person name="Barry K."/>
            <person name="Miller A.N."/>
            <person name="Grigoriev I.V."/>
            <person name="Debuchy R."/>
            <person name="Gladieux P."/>
            <person name="Thoren M.H."/>
            <person name="Johannesson H."/>
        </authorList>
    </citation>
    <scope>NUCLEOTIDE SEQUENCE</scope>
    <source>
        <strain evidence="2">CBS 307.81</strain>
    </source>
</reference>
<organism evidence="2 3">
    <name type="scientific">Cercophora samala</name>
    <dbReference type="NCBI Taxonomy" id="330535"/>
    <lineage>
        <taxon>Eukaryota</taxon>
        <taxon>Fungi</taxon>
        <taxon>Dikarya</taxon>
        <taxon>Ascomycota</taxon>
        <taxon>Pezizomycotina</taxon>
        <taxon>Sordariomycetes</taxon>
        <taxon>Sordariomycetidae</taxon>
        <taxon>Sordariales</taxon>
        <taxon>Lasiosphaeriaceae</taxon>
        <taxon>Cercophora</taxon>
    </lineage>
</organism>
<sequence length="142" mass="15841">MKSEKSHHIFLFEPLNDSPISVLWDLVLAFYVVRLAALYSLLTLSSHLLLSHLAPSTTTTTAITTLLAAALWTRYVMQRWQVPPAVGFRGAVGLLAGGMIWVVEEVLWGVGLIVKWEIDIYPDLMLDDLSYGVAEKDRKGKT</sequence>
<keyword evidence="3" id="KW-1185">Reference proteome</keyword>
<evidence type="ECO:0000313" key="2">
    <source>
        <dbReference type="EMBL" id="KAK0660484.1"/>
    </source>
</evidence>
<protein>
    <submittedName>
        <fullName evidence="2">Uncharacterized protein</fullName>
    </submittedName>
</protein>
<gene>
    <name evidence="2" type="ORF">QBC41DRAFT_377115</name>
</gene>
<comment type="caution">
    <text evidence="2">The sequence shown here is derived from an EMBL/GenBank/DDBJ whole genome shotgun (WGS) entry which is preliminary data.</text>
</comment>
<evidence type="ECO:0000313" key="3">
    <source>
        <dbReference type="Proteomes" id="UP001174997"/>
    </source>
</evidence>
<feature type="transmembrane region" description="Helical" evidence="1">
    <location>
        <begin position="53"/>
        <end position="73"/>
    </location>
</feature>
<keyword evidence="1" id="KW-0812">Transmembrane</keyword>
<dbReference type="Proteomes" id="UP001174997">
    <property type="component" value="Unassembled WGS sequence"/>
</dbReference>
<feature type="transmembrane region" description="Helical" evidence="1">
    <location>
        <begin position="21"/>
        <end position="41"/>
    </location>
</feature>
<name>A0AA40D4Y6_9PEZI</name>
<feature type="transmembrane region" description="Helical" evidence="1">
    <location>
        <begin position="85"/>
        <end position="103"/>
    </location>
</feature>
<keyword evidence="1" id="KW-1133">Transmembrane helix</keyword>
<evidence type="ECO:0000256" key="1">
    <source>
        <dbReference type="SAM" id="Phobius"/>
    </source>
</evidence>
<accession>A0AA40D4Y6</accession>
<dbReference type="EMBL" id="JAULSY010000164">
    <property type="protein sequence ID" value="KAK0660484.1"/>
    <property type="molecule type" value="Genomic_DNA"/>
</dbReference>
<keyword evidence="1" id="KW-0472">Membrane</keyword>